<evidence type="ECO:0000256" key="4">
    <source>
        <dbReference type="ARBA" id="ARBA00022679"/>
    </source>
</evidence>
<evidence type="ECO:0000256" key="1">
    <source>
        <dbReference type="ARBA" id="ARBA00006890"/>
    </source>
</evidence>
<dbReference type="CDD" id="cd02541">
    <property type="entry name" value="UGPase_prokaryotic"/>
    <property type="match status" value="1"/>
</dbReference>
<comment type="similarity">
    <text evidence="1 7">Belongs to the UDPGP type 2 family.</text>
</comment>
<dbReference type="SUPFAM" id="SSF53448">
    <property type="entry name" value="Nucleotide-diphospho-sugar transferases"/>
    <property type="match status" value="1"/>
</dbReference>
<dbReference type="Gene3D" id="3.90.550.10">
    <property type="entry name" value="Spore Coat Polysaccharide Biosynthesis Protein SpsA, Chain A"/>
    <property type="match status" value="1"/>
</dbReference>
<evidence type="ECO:0000256" key="2">
    <source>
        <dbReference type="ARBA" id="ARBA00012415"/>
    </source>
</evidence>
<accession>A0A6L2R659</accession>
<feature type="domain" description="Nucleotidyl transferase" evidence="8">
    <location>
        <begin position="7"/>
        <end position="265"/>
    </location>
</feature>
<name>A0A6L2R659_9BACT</name>
<dbReference type="GO" id="GO:0006011">
    <property type="term" value="P:UDP-alpha-D-glucose metabolic process"/>
    <property type="evidence" value="ECO:0007669"/>
    <property type="project" value="InterPro"/>
</dbReference>
<evidence type="ECO:0000313" key="10">
    <source>
        <dbReference type="Proteomes" id="UP000505077"/>
    </source>
</evidence>
<evidence type="ECO:0000256" key="7">
    <source>
        <dbReference type="RuleBase" id="RU361259"/>
    </source>
</evidence>
<sequence length="290" mass="32621">MKDIRKVVIPVAGWGTRSLPTTKNIPKEMLPIYNKPVIQYVVEEAQKANIRDVIFVTNRDKNVIEDHFDYNLQLEAVLERAGKLEKLAEVRKVAEMVNIMSVRQKKQLGFGHAVLSARELVRGDPFAVMVGDDLMFGGVPGIAQVINVAMSEKLPAVGVMEVPWEKVSNYGIIDGEEMSPGVYRVNGMVEKPKREDAPSRLAIVGRYVLTPNIFDYLEKITPGQDGELQLTDAMQKMAADHGMMAVRMAGMRFDAGDWAEFLTANIYFALQDEELRYDLLALLKKFVQFQ</sequence>
<gene>
    <name evidence="9" type="primary">galU</name>
    <name evidence="9" type="ORF">ZNDK_0832</name>
</gene>
<dbReference type="EMBL" id="BLLL01000008">
    <property type="protein sequence ID" value="GFH63061.1"/>
    <property type="molecule type" value="Genomic_DNA"/>
</dbReference>
<evidence type="ECO:0000313" key="9">
    <source>
        <dbReference type="EMBL" id="GFH63061.1"/>
    </source>
</evidence>
<reference evidence="9 10" key="1">
    <citation type="journal article" date="2020" name="ISME J.">
        <title>Parallel Reductive Genome Evolution in Desulfovibrio Ectosymbionts Independently Acquired by Trichonympha Protists in the Termite Gut.</title>
        <authorList>
            <person name="Takeuchi M."/>
            <person name="Kuwahara H."/>
            <person name="Murakami T."/>
            <person name="Takahashi K."/>
            <person name="Kajitani R."/>
            <person name="Toyoda A."/>
            <person name="Itoh T."/>
            <person name="Ohkuma M."/>
            <person name="Hongoh Y."/>
        </authorList>
    </citation>
    <scope>NUCLEOTIDE SEQUENCE [LARGE SCALE GENOMIC DNA]</scope>
    <source>
        <strain evidence="9">ZnDsv-02</strain>
    </source>
</reference>
<evidence type="ECO:0000256" key="3">
    <source>
        <dbReference type="ARBA" id="ARBA00019048"/>
    </source>
</evidence>
<evidence type="ECO:0000259" key="8">
    <source>
        <dbReference type="Pfam" id="PF00483"/>
    </source>
</evidence>
<dbReference type="PANTHER" id="PTHR43197:SF1">
    <property type="entry name" value="UTP--GLUCOSE-1-PHOSPHATE URIDYLYLTRANSFERASE"/>
    <property type="match status" value="1"/>
</dbReference>
<proteinExistence type="inferred from homology"/>
<dbReference type="GO" id="GO:0003983">
    <property type="term" value="F:UTP:glucose-1-phosphate uridylyltransferase activity"/>
    <property type="evidence" value="ECO:0007669"/>
    <property type="project" value="UniProtKB-EC"/>
</dbReference>
<dbReference type="AlphaFoldDB" id="A0A6L2R659"/>
<dbReference type="Pfam" id="PF00483">
    <property type="entry name" value="NTP_transferase"/>
    <property type="match status" value="1"/>
</dbReference>
<dbReference type="NCBIfam" id="TIGR01099">
    <property type="entry name" value="galU"/>
    <property type="match status" value="1"/>
</dbReference>
<dbReference type="InterPro" id="IPR005835">
    <property type="entry name" value="NTP_transferase_dom"/>
</dbReference>
<keyword evidence="4 7" id="KW-0808">Transferase</keyword>
<evidence type="ECO:0000256" key="5">
    <source>
        <dbReference type="ARBA" id="ARBA00022695"/>
    </source>
</evidence>
<comment type="caution">
    <text evidence="9">The sequence shown here is derived from an EMBL/GenBank/DDBJ whole genome shotgun (WGS) entry which is preliminary data.</text>
</comment>
<protein>
    <recommendedName>
        <fullName evidence="3 7">UTP--glucose-1-phosphate uridylyltransferase</fullName>
        <ecNumber evidence="2 7">2.7.7.9</ecNumber>
    </recommendedName>
    <alternativeName>
        <fullName evidence="7">UDP-glucose pyrophosphorylase</fullName>
    </alternativeName>
</protein>
<organism evidence="9 10">
    <name type="scientific">Candidatus Desulfovibrio kirbyi</name>
    <dbReference type="NCBI Taxonomy" id="2696086"/>
    <lineage>
        <taxon>Bacteria</taxon>
        <taxon>Pseudomonadati</taxon>
        <taxon>Thermodesulfobacteriota</taxon>
        <taxon>Desulfovibrionia</taxon>
        <taxon>Desulfovibrionales</taxon>
        <taxon>Desulfovibrionaceae</taxon>
        <taxon>Desulfovibrio</taxon>
    </lineage>
</organism>
<keyword evidence="5 7" id="KW-0548">Nucleotidyltransferase</keyword>
<comment type="catalytic activity">
    <reaction evidence="6 7">
        <text>alpha-D-glucose 1-phosphate + UTP + H(+) = UDP-alpha-D-glucose + diphosphate</text>
        <dbReference type="Rhea" id="RHEA:19889"/>
        <dbReference type="ChEBI" id="CHEBI:15378"/>
        <dbReference type="ChEBI" id="CHEBI:33019"/>
        <dbReference type="ChEBI" id="CHEBI:46398"/>
        <dbReference type="ChEBI" id="CHEBI:58601"/>
        <dbReference type="ChEBI" id="CHEBI:58885"/>
        <dbReference type="EC" id="2.7.7.9"/>
    </reaction>
</comment>
<dbReference type="Proteomes" id="UP000505077">
    <property type="component" value="Unassembled WGS sequence"/>
</dbReference>
<evidence type="ECO:0000256" key="6">
    <source>
        <dbReference type="ARBA" id="ARBA00048128"/>
    </source>
</evidence>
<dbReference type="PANTHER" id="PTHR43197">
    <property type="entry name" value="UTP--GLUCOSE-1-PHOSPHATE URIDYLYLTRANSFERASE"/>
    <property type="match status" value="1"/>
</dbReference>
<dbReference type="EC" id="2.7.7.9" evidence="2 7"/>
<dbReference type="InterPro" id="IPR029044">
    <property type="entry name" value="Nucleotide-diphossugar_trans"/>
</dbReference>
<dbReference type="InterPro" id="IPR005771">
    <property type="entry name" value="GalU_uridylyltTrfase_bac/arc"/>
</dbReference>